<evidence type="ECO:0000313" key="5">
    <source>
        <dbReference type="Proteomes" id="UP001358586"/>
    </source>
</evidence>
<proteinExistence type="inferred from homology"/>
<dbReference type="SUPFAM" id="SSF53756">
    <property type="entry name" value="UDP-Glycosyltransferase/glycogen phosphorylase"/>
    <property type="match status" value="1"/>
</dbReference>
<dbReference type="PANTHER" id="PTHR48049">
    <property type="entry name" value="GLYCOSYLTRANSFERASE"/>
    <property type="match status" value="1"/>
</dbReference>
<evidence type="ECO:0000256" key="3">
    <source>
        <dbReference type="RuleBase" id="RU003718"/>
    </source>
</evidence>
<dbReference type="PANTHER" id="PTHR48049:SF167">
    <property type="entry name" value="GLYCOSYLTRANSFERASE"/>
    <property type="match status" value="1"/>
</dbReference>
<accession>A0ABR0PRP2</accession>
<dbReference type="Pfam" id="PF00201">
    <property type="entry name" value="UDPGT"/>
    <property type="match status" value="1"/>
</dbReference>
<dbReference type="EMBL" id="JARKNE010000006">
    <property type="protein sequence ID" value="KAK5826961.1"/>
    <property type="molecule type" value="Genomic_DNA"/>
</dbReference>
<dbReference type="InterPro" id="IPR050481">
    <property type="entry name" value="UDP-glycosyltransf_plant"/>
</dbReference>
<evidence type="ECO:0000313" key="4">
    <source>
        <dbReference type="EMBL" id="KAK5826961.1"/>
    </source>
</evidence>
<dbReference type="InterPro" id="IPR002213">
    <property type="entry name" value="UDP_glucos_trans"/>
</dbReference>
<protein>
    <submittedName>
        <fullName evidence="4">Uncharacterized protein</fullName>
    </submittedName>
</protein>
<dbReference type="PROSITE" id="PS00375">
    <property type="entry name" value="UDPGT"/>
    <property type="match status" value="1"/>
</dbReference>
<keyword evidence="2 3" id="KW-0808">Transferase</keyword>
<name>A0ABR0PRP2_GOSAR</name>
<sequence>MELEERWEKLLSNFDAKTLIFCAFGSECVLKKDQFQELVLGLELTGLPFLVALKPPMGAQTIESALPEGFQERVNGIGFVYGGWIPQQLILRHISVGCFVTHCGSGSLAEAMVNDCQLVLVPHVGDQIINARLIAGDLRIGVEVEKGEEDGLFTKDDVNKAVKALMDDDSELGKEIRAHHAKWKEFLLAPGLENSYMNDFVIKLNTLV</sequence>
<dbReference type="CDD" id="cd03784">
    <property type="entry name" value="GT1_Gtf-like"/>
    <property type="match status" value="1"/>
</dbReference>
<dbReference type="Proteomes" id="UP001358586">
    <property type="component" value="Chromosome 6"/>
</dbReference>
<dbReference type="Gene3D" id="3.40.50.2000">
    <property type="entry name" value="Glycogen Phosphorylase B"/>
    <property type="match status" value="1"/>
</dbReference>
<comment type="caution">
    <text evidence="4">The sequence shown here is derived from an EMBL/GenBank/DDBJ whole genome shotgun (WGS) entry which is preliminary data.</text>
</comment>
<comment type="similarity">
    <text evidence="1 3">Belongs to the UDP-glycosyltransferase family.</text>
</comment>
<gene>
    <name evidence="4" type="ORF">PVK06_021894</name>
</gene>
<evidence type="ECO:0000256" key="1">
    <source>
        <dbReference type="ARBA" id="ARBA00009995"/>
    </source>
</evidence>
<keyword evidence="5" id="KW-1185">Reference proteome</keyword>
<keyword evidence="3" id="KW-0328">Glycosyltransferase</keyword>
<organism evidence="4 5">
    <name type="scientific">Gossypium arboreum</name>
    <name type="common">Tree cotton</name>
    <name type="synonym">Gossypium nanking</name>
    <dbReference type="NCBI Taxonomy" id="29729"/>
    <lineage>
        <taxon>Eukaryota</taxon>
        <taxon>Viridiplantae</taxon>
        <taxon>Streptophyta</taxon>
        <taxon>Embryophyta</taxon>
        <taxon>Tracheophyta</taxon>
        <taxon>Spermatophyta</taxon>
        <taxon>Magnoliopsida</taxon>
        <taxon>eudicotyledons</taxon>
        <taxon>Gunneridae</taxon>
        <taxon>Pentapetalae</taxon>
        <taxon>rosids</taxon>
        <taxon>malvids</taxon>
        <taxon>Malvales</taxon>
        <taxon>Malvaceae</taxon>
        <taxon>Malvoideae</taxon>
        <taxon>Gossypium</taxon>
    </lineage>
</organism>
<evidence type="ECO:0000256" key="2">
    <source>
        <dbReference type="ARBA" id="ARBA00022679"/>
    </source>
</evidence>
<dbReference type="InterPro" id="IPR035595">
    <property type="entry name" value="UDP_glycos_trans_CS"/>
</dbReference>
<reference evidence="4 5" key="1">
    <citation type="submission" date="2023-03" db="EMBL/GenBank/DDBJ databases">
        <title>WGS of Gossypium arboreum.</title>
        <authorList>
            <person name="Yu D."/>
        </authorList>
    </citation>
    <scope>NUCLEOTIDE SEQUENCE [LARGE SCALE GENOMIC DNA]</scope>
    <source>
        <tissue evidence="4">Leaf</tissue>
    </source>
</reference>